<keyword evidence="25" id="KW-1185">Reference proteome</keyword>
<evidence type="ECO:0000256" key="11">
    <source>
        <dbReference type="ARBA" id="ARBA00023180"/>
    </source>
</evidence>
<sequence>MSPLWCLLWAAVTFGRTSAIELPGRGGRQGGVLSKPSYGNDVSRELNPNRPNVTYVMIVPSTRFESVRRKYRSTINEALSSIKHGKVPGNHLNKHYALQFQQVYLSLTPTPREILDTLCKEILNASVLTVGYFTNSETFGSNAASVEYVHQLLGYLGIPVISWNPDNIALDERVTDAHILGLSPSVDHQVNSIFDFLDRYQWTQFSIISTQLGGHENFIRAMREKVFHRQHKYSLIAAHILPRGRDREKYFTLLQPLAESEARVIILFCGTEDAREIFAAATKHGITGKNYAWIVTQAVIGTAERAPAEFPVGLIGMYYNFTLPVLLDEMEKSMYIFASALERLVNHTRTANHSIQLSTGLTCNATEYSYWRKGEDVYKYLKETRWRSKKFNSVAFNSDGTRRRVDLDILNLDSRSVWEKIGEWSEDGVDIKDIIWPGGERKPPKGVPEKFNLKVTFMEEKPFIIVGLPNSETGECESSRAVKCRIVPESHIIGHNDTIARRNPNFYRCCMGFCIDLLEKFAQDIGFTYDLSKVEDGMWGVKDKNGTWNGLIAELLNRRTDIVVTSIKINSDRQEAVDFTVPFLETGIAIVVAKRTGIISPKAFLEPFDTISWLLILLVGIQVAAFSIFLFEFLSPDGYDMKMIPPRAHKFSLFRTYWLVWAVLFGAAVNVDCPKGYTARFMSNVWAMFAVVFLAIYTANLAAFMITREEYYDLTGIEDRRLRNPTQMEPPFRFGTIPYGNTEQVLQRNKPTMYEYMRPYNRSNVQEGIKAVKKGTLDAFIYDATVLDYFVGQDDECRLLTVGSWYAMTGYGFALPKKSKYLQMFNRQMIEYREHGDLERLQRFWLQGACKPDKRKRNAGNPLDINQFMSAFLLLACGVLLTVILLILEHVYFKYFRKQLAKATSGSCFALISLSMGKSLSFRDAVYSAQGMLLRRQTESRFLQAAEHERMQADVSRLARELEQARQRIRTLEGGRKTCGSLESELPYRPSAPPRSTPLSISGSHPNVADNMVGLRQASIHSNSSCLDSPTRSLARLTGSHEDLLRHRDLTRPQVHCNEPTGSQAHSHYQKAKAHIMEKETVL</sequence>
<organism evidence="25 26">
    <name type="scientific">Galendromus occidentalis</name>
    <name type="common">western predatory mite</name>
    <dbReference type="NCBI Taxonomy" id="34638"/>
    <lineage>
        <taxon>Eukaryota</taxon>
        <taxon>Metazoa</taxon>
        <taxon>Ecdysozoa</taxon>
        <taxon>Arthropoda</taxon>
        <taxon>Chelicerata</taxon>
        <taxon>Arachnida</taxon>
        <taxon>Acari</taxon>
        <taxon>Parasitiformes</taxon>
        <taxon>Mesostigmata</taxon>
        <taxon>Gamasina</taxon>
        <taxon>Phytoseioidea</taxon>
        <taxon>Phytoseiidae</taxon>
        <taxon>Typhlodrominae</taxon>
        <taxon>Galendromus</taxon>
    </lineage>
</organism>
<dbReference type="InterPro" id="IPR019594">
    <property type="entry name" value="Glu/Gly-bd"/>
</dbReference>
<dbReference type="Gene3D" id="3.40.190.10">
    <property type="entry name" value="Periplasmic binding protein-like II"/>
    <property type="match status" value="2"/>
</dbReference>
<evidence type="ECO:0000256" key="14">
    <source>
        <dbReference type="ARBA" id="ARBA00023303"/>
    </source>
</evidence>
<evidence type="ECO:0000256" key="18">
    <source>
        <dbReference type="PIRSR" id="PIRSR601508-3"/>
    </source>
</evidence>
<feature type="domain" description="Ionotropic glutamate receptor L-glutamate and glycine-binding" evidence="24">
    <location>
        <begin position="504"/>
        <end position="557"/>
    </location>
</feature>
<keyword evidence="14" id="KW-0407">Ion channel</keyword>
<dbReference type="SMART" id="SM00918">
    <property type="entry name" value="Lig_chan-Glu_bd"/>
    <property type="match status" value="1"/>
</dbReference>
<keyword evidence="19" id="KW-0175">Coiled coil</keyword>
<evidence type="ECO:0000256" key="10">
    <source>
        <dbReference type="ARBA" id="ARBA00023170"/>
    </source>
</evidence>
<feature type="transmembrane region" description="Helical" evidence="21">
    <location>
        <begin position="683"/>
        <end position="706"/>
    </location>
</feature>
<keyword evidence="10 26" id="KW-0675">Receptor</keyword>
<evidence type="ECO:0000256" key="2">
    <source>
        <dbReference type="ARBA" id="ARBA00008685"/>
    </source>
</evidence>
<evidence type="ECO:0000256" key="22">
    <source>
        <dbReference type="SAM" id="SignalP"/>
    </source>
</evidence>
<dbReference type="InterPro" id="IPR015683">
    <property type="entry name" value="Ionotropic_Glu_rcpt"/>
</dbReference>
<dbReference type="AlphaFoldDB" id="A0AAJ7SFG4"/>
<dbReference type="FunFam" id="3.40.190.10:FF:000157">
    <property type="entry name" value="Glutamate receptor ionotropic, NMDA 2B"/>
    <property type="match status" value="1"/>
</dbReference>
<keyword evidence="12" id="KW-0628">Postsynaptic cell membrane</keyword>
<evidence type="ECO:0000256" key="1">
    <source>
        <dbReference type="ARBA" id="ARBA00004651"/>
    </source>
</evidence>
<evidence type="ECO:0000256" key="6">
    <source>
        <dbReference type="ARBA" id="ARBA00022989"/>
    </source>
</evidence>
<feature type="binding site" evidence="16">
    <location>
        <position position="783"/>
    </location>
    <ligand>
        <name>L-glutamate</name>
        <dbReference type="ChEBI" id="CHEBI:29985"/>
    </ligand>
</feature>
<keyword evidence="22" id="KW-0732">Signal</keyword>
<dbReference type="SUPFAM" id="SSF53822">
    <property type="entry name" value="Periplasmic binding protein-like I"/>
    <property type="match status" value="1"/>
</dbReference>
<feature type="binding site" evidence="16">
    <location>
        <position position="742"/>
    </location>
    <ligand>
        <name>L-glutamate</name>
        <dbReference type="ChEBI" id="CHEBI:29985"/>
    </ligand>
</feature>
<dbReference type="GO" id="GO:0045211">
    <property type="term" value="C:postsynaptic membrane"/>
    <property type="evidence" value="ECO:0007669"/>
    <property type="project" value="UniProtKB-SubCell"/>
</dbReference>
<evidence type="ECO:0000256" key="19">
    <source>
        <dbReference type="SAM" id="Coils"/>
    </source>
</evidence>
<comment type="similarity">
    <text evidence="2">Belongs to the glutamate-gated ion channel (TC 1.A.10.1) family.</text>
</comment>
<evidence type="ECO:0000259" key="24">
    <source>
        <dbReference type="SMART" id="SM00918"/>
    </source>
</evidence>
<keyword evidence="3" id="KW-0813">Transport</keyword>
<gene>
    <name evidence="26" type="primary">LOC100900415</name>
</gene>
<evidence type="ECO:0000256" key="3">
    <source>
        <dbReference type="ARBA" id="ARBA00022448"/>
    </source>
</evidence>
<evidence type="ECO:0000256" key="12">
    <source>
        <dbReference type="ARBA" id="ARBA00023257"/>
    </source>
</evidence>
<keyword evidence="11" id="KW-0325">Glycoprotein</keyword>
<feature type="domain" description="Ionotropic glutamate receptor C-terminal" evidence="23">
    <location>
        <begin position="496"/>
        <end position="848"/>
    </location>
</feature>
<feature type="transmembrane region" description="Helical" evidence="21">
    <location>
        <begin position="865"/>
        <end position="888"/>
    </location>
</feature>
<dbReference type="PRINTS" id="PR00177">
    <property type="entry name" value="NMDARECEPTOR"/>
</dbReference>
<feature type="signal peptide" evidence="22">
    <location>
        <begin position="1"/>
        <end position="19"/>
    </location>
</feature>
<dbReference type="KEGG" id="goe:100900415"/>
<dbReference type="FunFam" id="3.40.190.10:FF:000155">
    <property type="entry name" value="Glutamate receptor ionotropic, NMDA 2B"/>
    <property type="match status" value="1"/>
</dbReference>
<keyword evidence="13" id="KW-1071">Ligand-gated ion channel</keyword>
<evidence type="ECO:0000256" key="4">
    <source>
        <dbReference type="ARBA" id="ARBA00022475"/>
    </source>
</evidence>
<dbReference type="RefSeq" id="XP_028967761.1">
    <property type="nucleotide sequence ID" value="XM_029111928.1"/>
</dbReference>
<dbReference type="InterPro" id="IPR028082">
    <property type="entry name" value="Peripla_BP_I"/>
</dbReference>
<dbReference type="Pfam" id="PF10613">
    <property type="entry name" value="Lig_chan-Glu_bd"/>
    <property type="match status" value="1"/>
</dbReference>
<feature type="transmembrane region" description="Helical" evidence="21">
    <location>
        <begin position="652"/>
        <end position="671"/>
    </location>
</feature>
<dbReference type="PANTHER" id="PTHR18966">
    <property type="entry name" value="IONOTROPIC GLUTAMATE RECEPTOR"/>
    <property type="match status" value="1"/>
</dbReference>
<dbReference type="GeneID" id="100900415"/>
<dbReference type="GO" id="GO:0015276">
    <property type="term" value="F:ligand-gated monoatomic ion channel activity"/>
    <property type="evidence" value="ECO:0007669"/>
    <property type="project" value="InterPro"/>
</dbReference>
<feature type="site" description="Crucial to convey clamshell closure to channel opening" evidence="17">
    <location>
        <position position="714"/>
    </location>
</feature>
<protein>
    <submittedName>
        <fullName evidence="26">Glutamate receptor ionotropic, NMDA 2B</fullName>
    </submittedName>
</protein>
<dbReference type="GO" id="GO:0038023">
    <property type="term" value="F:signaling receptor activity"/>
    <property type="evidence" value="ECO:0007669"/>
    <property type="project" value="InterPro"/>
</dbReference>
<dbReference type="Proteomes" id="UP000694867">
    <property type="component" value="Unplaced"/>
</dbReference>
<dbReference type="SMART" id="SM00079">
    <property type="entry name" value="PBPe"/>
    <property type="match status" value="1"/>
</dbReference>
<evidence type="ECO:0000256" key="9">
    <source>
        <dbReference type="ARBA" id="ARBA00023136"/>
    </source>
</evidence>
<evidence type="ECO:0000313" key="25">
    <source>
        <dbReference type="Proteomes" id="UP000694867"/>
    </source>
</evidence>
<feature type="chain" id="PRO_5042488025" evidence="22">
    <location>
        <begin position="20"/>
        <end position="1083"/>
    </location>
</feature>
<evidence type="ECO:0000256" key="16">
    <source>
        <dbReference type="PIRSR" id="PIRSR601508-1"/>
    </source>
</evidence>
<dbReference type="CTD" id="31107"/>
<keyword evidence="4" id="KW-1003">Cell membrane</keyword>
<keyword evidence="18" id="KW-1015">Disulfide bond</keyword>
<dbReference type="SUPFAM" id="SSF53850">
    <property type="entry name" value="Periplasmic binding protein-like II"/>
    <property type="match status" value="1"/>
</dbReference>
<evidence type="ECO:0000313" key="26">
    <source>
        <dbReference type="RefSeq" id="XP_028967761.1"/>
    </source>
</evidence>
<dbReference type="Pfam" id="PF01094">
    <property type="entry name" value="ANF_receptor"/>
    <property type="match status" value="1"/>
</dbReference>
<dbReference type="InterPro" id="IPR001828">
    <property type="entry name" value="ANF_lig-bd_rcpt"/>
</dbReference>
<keyword evidence="9 21" id="KW-0472">Membrane</keyword>
<keyword evidence="6 21" id="KW-1133">Transmembrane helix</keyword>
<keyword evidence="5 21" id="KW-0812">Transmembrane</keyword>
<dbReference type="Gene3D" id="3.40.50.2300">
    <property type="match status" value="2"/>
</dbReference>
<evidence type="ECO:0000256" key="15">
    <source>
        <dbReference type="ARBA" id="ARBA00034100"/>
    </source>
</evidence>
<proteinExistence type="inferred from homology"/>
<reference evidence="26" key="1">
    <citation type="submission" date="2025-08" db="UniProtKB">
        <authorList>
            <consortium name="RefSeq"/>
        </authorList>
    </citation>
    <scope>IDENTIFICATION</scope>
</reference>
<accession>A0AAJ7SFG4</accession>
<keyword evidence="8" id="KW-0406">Ion transport</keyword>
<feature type="transmembrane region" description="Helical" evidence="21">
    <location>
        <begin position="611"/>
        <end position="631"/>
    </location>
</feature>
<dbReference type="InterPro" id="IPR001508">
    <property type="entry name" value="Iono_Glu_rcpt_met"/>
</dbReference>
<evidence type="ECO:0000259" key="23">
    <source>
        <dbReference type="SMART" id="SM00079"/>
    </source>
</evidence>
<keyword evidence="7" id="KW-0770">Synapse</keyword>
<feature type="disulfide bond" evidence="18">
    <location>
        <begin position="797"/>
        <end position="850"/>
    </location>
</feature>
<evidence type="ECO:0000256" key="7">
    <source>
        <dbReference type="ARBA" id="ARBA00023018"/>
    </source>
</evidence>
<evidence type="ECO:0000256" key="17">
    <source>
        <dbReference type="PIRSR" id="PIRSR601508-2"/>
    </source>
</evidence>
<comment type="subcellular location">
    <subcellularLocation>
        <location evidence="1">Cell membrane</location>
        <topology evidence="1">Multi-pass membrane protein</topology>
    </subcellularLocation>
    <subcellularLocation>
        <location evidence="15">Postsynaptic cell membrane</location>
    </subcellularLocation>
</comment>
<name>A0AAJ7SFG4_9ACAR</name>
<feature type="binding site" evidence="16">
    <location>
        <position position="573"/>
    </location>
    <ligand>
        <name>L-glutamate</name>
        <dbReference type="ChEBI" id="CHEBI:29985"/>
    </ligand>
</feature>
<evidence type="ECO:0000256" key="21">
    <source>
        <dbReference type="SAM" id="Phobius"/>
    </source>
</evidence>
<evidence type="ECO:0000256" key="5">
    <source>
        <dbReference type="ARBA" id="ARBA00022692"/>
    </source>
</evidence>
<evidence type="ECO:0000256" key="13">
    <source>
        <dbReference type="ARBA" id="ARBA00023286"/>
    </source>
</evidence>
<feature type="coiled-coil region" evidence="19">
    <location>
        <begin position="948"/>
        <end position="975"/>
    </location>
</feature>
<evidence type="ECO:0000256" key="20">
    <source>
        <dbReference type="SAM" id="MobiDB-lite"/>
    </source>
</evidence>
<dbReference type="Pfam" id="PF00060">
    <property type="entry name" value="Lig_chan"/>
    <property type="match status" value="1"/>
</dbReference>
<feature type="region of interest" description="Disordered" evidence="20">
    <location>
        <begin position="976"/>
        <end position="999"/>
    </location>
</feature>
<evidence type="ECO:0000256" key="8">
    <source>
        <dbReference type="ARBA" id="ARBA00023065"/>
    </source>
</evidence>
<dbReference type="InterPro" id="IPR001320">
    <property type="entry name" value="Iontro_rcpt_C"/>
</dbReference>